<dbReference type="WBParaSite" id="PSAMB.scaffold15size126113.g375.t1">
    <property type="protein sequence ID" value="PSAMB.scaffold15size126113.g375.t1"/>
    <property type="gene ID" value="PSAMB.scaffold15size126113.g375"/>
</dbReference>
<accession>A0A914V6N0</accession>
<proteinExistence type="predicted"/>
<evidence type="ECO:0000313" key="3">
    <source>
        <dbReference type="WBParaSite" id="PSAMB.scaffold15size126113.g375.t1"/>
    </source>
</evidence>
<dbReference type="AlphaFoldDB" id="A0A914V6N0"/>
<reference evidence="3" key="1">
    <citation type="submission" date="2022-11" db="UniProtKB">
        <authorList>
            <consortium name="WormBaseParasite"/>
        </authorList>
    </citation>
    <scope>IDENTIFICATION</scope>
</reference>
<feature type="compositionally biased region" description="Basic and acidic residues" evidence="1">
    <location>
        <begin position="128"/>
        <end position="141"/>
    </location>
</feature>
<protein>
    <submittedName>
        <fullName evidence="3">Uncharacterized protein</fullName>
    </submittedName>
</protein>
<dbReference type="Proteomes" id="UP000887566">
    <property type="component" value="Unplaced"/>
</dbReference>
<organism evidence="2 3">
    <name type="scientific">Plectus sambesii</name>
    <dbReference type="NCBI Taxonomy" id="2011161"/>
    <lineage>
        <taxon>Eukaryota</taxon>
        <taxon>Metazoa</taxon>
        <taxon>Ecdysozoa</taxon>
        <taxon>Nematoda</taxon>
        <taxon>Chromadorea</taxon>
        <taxon>Plectida</taxon>
        <taxon>Plectina</taxon>
        <taxon>Plectoidea</taxon>
        <taxon>Plectidae</taxon>
        <taxon>Plectus</taxon>
    </lineage>
</organism>
<keyword evidence="2" id="KW-1185">Reference proteome</keyword>
<feature type="region of interest" description="Disordered" evidence="1">
    <location>
        <begin position="113"/>
        <end position="141"/>
    </location>
</feature>
<name>A0A914V6N0_9BILA</name>
<sequence>MCRDHFRRANPIRPESATDRIKVVSTLSASGALLLPNRTVSTPPEIAPGASFATGLVRCFSLFRRDKRADANHTFVQAGGHKTTPATLLTRILPFERSIGVNNNGDNRVTGGWRRSGAGRKVSSVALEQRRERDRGVACRR</sequence>
<evidence type="ECO:0000256" key="1">
    <source>
        <dbReference type="SAM" id="MobiDB-lite"/>
    </source>
</evidence>
<evidence type="ECO:0000313" key="2">
    <source>
        <dbReference type="Proteomes" id="UP000887566"/>
    </source>
</evidence>